<dbReference type="SUPFAM" id="SSF51182">
    <property type="entry name" value="RmlC-like cupins"/>
    <property type="match status" value="1"/>
</dbReference>
<dbReference type="InterPro" id="IPR010282">
    <property type="entry name" value="Uncharacterised_HutD/Ves"/>
</dbReference>
<gene>
    <name evidence="1" type="ORF">U732_317</name>
</gene>
<dbReference type="InterPro" id="IPR014710">
    <property type="entry name" value="RmlC-like_jellyroll"/>
</dbReference>
<dbReference type="PANTHER" id="PTHR37943">
    <property type="entry name" value="PROTEIN VES"/>
    <property type="match status" value="1"/>
</dbReference>
<reference evidence="1 2" key="1">
    <citation type="journal article" date="2015" name="Infect. Genet. Evol.">
        <title>Genomic sequences of six botulinum neurotoxin-producing strains representing three clostridial species illustrate the mobility and diversity of botulinum neurotoxin genes.</title>
        <authorList>
            <person name="Smith T.J."/>
            <person name="Hill K.K."/>
            <person name="Xie G."/>
            <person name="Foley B.T."/>
            <person name="Williamson C.H."/>
            <person name="Foster J.T."/>
            <person name="Johnson S.L."/>
            <person name="Chertkov O."/>
            <person name="Teshima H."/>
            <person name="Gibbons H.S."/>
            <person name="Johnsky L.A."/>
            <person name="Karavis M.A."/>
            <person name="Smith L.A."/>
        </authorList>
    </citation>
    <scope>NUCLEOTIDE SEQUENCE [LARGE SCALE GENOMIC DNA]</scope>
    <source>
        <strain evidence="1 2">CDC 2741</strain>
    </source>
</reference>
<protein>
    <submittedName>
        <fullName evidence="1">HutD family protein</fullName>
    </submittedName>
</protein>
<dbReference type="RefSeq" id="WP_039636095.1">
    <property type="nucleotide sequence ID" value="NZ_AYSO01000020.1"/>
</dbReference>
<comment type="caution">
    <text evidence="1">The sequence shown here is derived from an EMBL/GenBank/DDBJ whole genome shotgun (WGS) entry which is preliminary data.</text>
</comment>
<accession>A0A0C1R3U0</accession>
<dbReference type="Gene3D" id="2.60.120.10">
    <property type="entry name" value="Jelly Rolls"/>
    <property type="match status" value="1"/>
</dbReference>
<proteinExistence type="predicted"/>
<dbReference type="Proteomes" id="UP000031366">
    <property type="component" value="Unassembled WGS sequence"/>
</dbReference>
<dbReference type="EMBL" id="AYSO01000020">
    <property type="protein sequence ID" value="KIE45136.1"/>
    <property type="molecule type" value="Genomic_DNA"/>
</dbReference>
<dbReference type="AlphaFoldDB" id="A0A0C1R3U0"/>
<sequence>MSYSLELIHNKDYKTSNWSGGTTTELAIYPVTSDYKNLNFKWRLSSAKVELEESTFTYLPNTSRLILSLDNPLKLQHENNKIINLKPFEVHSFSGEWETKSFGKVRDFNLMLRENSKGYVNSILLSNNNNTYSVPKNNLIAKEEDEILLESFYAADGDCNIIINDAENIKLAKNDLLLITIKDSYDSLKITIDSISEKAAIIKSTILYNTR</sequence>
<dbReference type="STRING" id="29341.RSJ17_04395"/>
<dbReference type="OrthoDB" id="9786443at2"/>
<dbReference type="PANTHER" id="PTHR37943:SF1">
    <property type="entry name" value="PROTEIN VES"/>
    <property type="match status" value="1"/>
</dbReference>
<dbReference type="InterPro" id="IPR011051">
    <property type="entry name" value="RmlC_Cupin_sf"/>
</dbReference>
<keyword evidence="2" id="KW-1185">Reference proteome</keyword>
<organism evidence="1 2">
    <name type="scientific">Clostridium argentinense CDC 2741</name>
    <dbReference type="NCBI Taxonomy" id="1418104"/>
    <lineage>
        <taxon>Bacteria</taxon>
        <taxon>Bacillati</taxon>
        <taxon>Bacillota</taxon>
        <taxon>Clostridia</taxon>
        <taxon>Eubacteriales</taxon>
        <taxon>Clostridiaceae</taxon>
        <taxon>Clostridium</taxon>
    </lineage>
</organism>
<evidence type="ECO:0000313" key="1">
    <source>
        <dbReference type="EMBL" id="KIE45136.1"/>
    </source>
</evidence>
<dbReference type="Pfam" id="PF05962">
    <property type="entry name" value="HutD"/>
    <property type="match status" value="1"/>
</dbReference>
<evidence type="ECO:0000313" key="2">
    <source>
        <dbReference type="Proteomes" id="UP000031366"/>
    </source>
</evidence>
<name>A0A0C1R3U0_9CLOT</name>